<sequence length="178" mass="19816">MSSSVPDVRKRLFDAFQDDHAELGRRLYELRQCISSEDCKQAKRLAAEILQTAGAHIAFEEHDFYPALRSHLSAEEVERMYAEHEQGLAFLEALSKADPQTERDMTADLAEIDALDHHVADCGRLFGAMGGLAPQAMADLMTRLEAWRRVSPSWSDVRFVAHPCGPQVNGTPHKSGPS</sequence>
<evidence type="ECO:0000313" key="2">
    <source>
        <dbReference type="EMBL" id="GLQ22485.1"/>
    </source>
</evidence>
<evidence type="ECO:0000259" key="1">
    <source>
        <dbReference type="Pfam" id="PF01814"/>
    </source>
</evidence>
<dbReference type="InterPro" id="IPR012312">
    <property type="entry name" value="Hemerythrin-like"/>
</dbReference>
<keyword evidence="3" id="KW-1185">Reference proteome</keyword>
<name>A0ABQ5V534_9PROT</name>
<gene>
    <name evidence="2" type="ORF">GCM10007853_03590</name>
</gene>
<dbReference type="EMBL" id="BSNK01000001">
    <property type="protein sequence ID" value="GLQ22485.1"/>
    <property type="molecule type" value="Genomic_DNA"/>
</dbReference>
<dbReference type="Proteomes" id="UP001161391">
    <property type="component" value="Unassembled WGS sequence"/>
</dbReference>
<dbReference type="Gene3D" id="1.20.120.520">
    <property type="entry name" value="nmb1532 protein domain like"/>
    <property type="match status" value="1"/>
</dbReference>
<organism evidence="2 3">
    <name type="scientific">Algimonas ampicilliniresistens</name>
    <dbReference type="NCBI Taxonomy" id="1298735"/>
    <lineage>
        <taxon>Bacteria</taxon>
        <taxon>Pseudomonadati</taxon>
        <taxon>Pseudomonadota</taxon>
        <taxon>Alphaproteobacteria</taxon>
        <taxon>Maricaulales</taxon>
        <taxon>Robiginitomaculaceae</taxon>
        <taxon>Algimonas</taxon>
    </lineage>
</organism>
<reference evidence="2" key="2">
    <citation type="submission" date="2023-01" db="EMBL/GenBank/DDBJ databases">
        <title>Draft genome sequence of Algimonas ampicilliniresistens strain NBRC 108219.</title>
        <authorList>
            <person name="Sun Q."/>
            <person name="Mori K."/>
        </authorList>
    </citation>
    <scope>NUCLEOTIDE SEQUENCE</scope>
    <source>
        <strain evidence="2">NBRC 108219</strain>
    </source>
</reference>
<evidence type="ECO:0000313" key="3">
    <source>
        <dbReference type="Proteomes" id="UP001161391"/>
    </source>
</evidence>
<comment type="caution">
    <text evidence="2">The sequence shown here is derived from an EMBL/GenBank/DDBJ whole genome shotgun (WGS) entry which is preliminary data.</text>
</comment>
<reference evidence="2" key="1">
    <citation type="journal article" date="2014" name="Int. J. Syst. Evol. Microbiol.">
        <title>Complete genome of a new Firmicutes species belonging to the dominant human colonic microbiota ('Ruminococcus bicirculans') reveals two chromosomes and a selective capacity to utilize plant glucans.</title>
        <authorList>
            <consortium name="NISC Comparative Sequencing Program"/>
            <person name="Wegmann U."/>
            <person name="Louis P."/>
            <person name="Goesmann A."/>
            <person name="Henrissat B."/>
            <person name="Duncan S.H."/>
            <person name="Flint H.J."/>
        </authorList>
    </citation>
    <scope>NUCLEOTIDE SEQUENCE</scope>
    <source>
        <strain evidence="2">NBRC 108219</strain>
    </source>
</reference>
<accession>A0ABQ5V534</accession>
<proteinExistence type="predicted"/>
<feature type="domain" description="Hemerythrin-like" evidence="1">
    <location>
        <begin position="13"/>
        <end position="119"/>
    </location>
</feature>
<protein>
    <recommendedName>
        <fullName evidence="1">Hemerythrin-like domain-containing protein</fullName>
    </recommendedName>
</protein>
<dbReference type="RefSeq" id="WP_284386902.1">
    <property type="nucleotide sequence ID" value="NZ_BSNK01000001.1"/>
</dbReference>
<dbReference type="Pfam" id="PF01814">
    <property type="entry name" value="Hemerythrin"/>
    <property type="match status" value="1"/>
</dbReference>